<reference evidence="1 2" key="1">
    <citation type="journal article" date="2010" name="J. Bacteriol.">
        <title>Genome sequence of a cellulose-producing bacterium, Gluconacetobacter hansenii ATCC 23769.</title>
        <authorList>
            <person name="Iyer P.R."/>
            <person name="Geib S.M."/>
            <person name="Catchmark J."/>
            <person name="Kao T.H."/>
            <person name="Tien M."/>
        </authorList>
    </citation>
    <scope>NUCLEOTIDE SEQUENCE [LARGE SCALE GENOMIC DNA]</scope>
    <source>
        <strain evidence="1 2">ATCC 23769</strain>
    </source>
</reference>
<dbReference type="AlphaFoldDB" id="D5QI29"/>
<protein>
    <submittedName>
        <fullName evidence="1">Uncharacterized protein</fullName>
    </submittedName>
</protein>
<dbReference type="HOGENOM" id="CLU_3271579_0_0_5"/>
<evidence type="ECO:0000313" key="2">
    <source>
        <dbReference type="Proteomes" id="UP000006468"/>
    </source>
</evidence>
<dbReference type="EMBL" id="ADTV01000055">
    <property type="protein sequence ID" value="EFG83277.1"/>
    <property type="molecule type" value="Genomic_DNA"/>
</dbReference>
<dbReference type="Proteomes" id="UP000006468">
    <property type="component" value="Chromosome"/>
</dbReference>
<evidence type="ECO:0000313" key="1">
    <source>
        <dbReference type="EMBL" id="EFG83277.1"/>
    </source>
</evidence>
<proteinExistence type="predicted"/>
<sequence>MGVVLDDVFRGLFGNNLLTEKEKILQTSSFPKKCDVFCGAS</sequence>
<accession>D5QI29</accession>
<name>D5QI29_NOVHA</name>
<organism evidence="1 2">
    <name type="scientific">Novacetimonas hansenii ATCC 23769</name>
    <dbReference type="NCBI Taxonomy" id="714995"/>
    <lineage>
        <taxon>Bacteria</taxon>
        <taxon>Pseudomonadati</taxon>
        <taxon>Pseudomonadota</taxon>
        <taxon>Alphaproteobacteria</taxon>
        <taxon>Acetobacterales</taxon>
        <taxon>Acetobacteraceae</taxon>
        <taxon>Novacetimonas</taxon>
    </lineage>
</organism>
<gene>
    <name evidence="1" type="ORF">GXY_14048</name>
</gene>
<comment type="caution">
    <text evidence="1">The sequence shown here is derived from an EMBL/GenBank/DDBJ whole genome shotgun (WGS) entry which is preliminary data.</text>
</comment>